<proteinExistence type="predicted"/>
<sequence length="177" mass="20189">MNIRIWSILSLLLFFSPILSLSAEWKEYGLKEVLGRLKYYAFAKIAQSVRRGANFDQEIRLKESPCEDTFPELEGEFRCSWLRVSTIEAKDSGPEAELVGKWYEGHTLAGKGVLSVSGRNGSPDLRIFYHTDGRISHYSFGDRIVVFDWKGQEISTILSVKVDSQLRPLGGKEYFFP</sequence>
<evidence type="ECO:0000313" key="1">
    <source>
        <dbReference type="EMBL" id="PJZ64802.1"/>
    </source>
</evidence>
<dbReference type="AlphaFoldDB" id="A0A2M9Z8Z5"/>
<name>A0A2M9Z8Z5_9LEPT</name>
<protein>
    <submittedName>
        <fullName evidence="1">Uncharacterized protein</fullName>
    </submittedName>
</protein>
<reference evidence="1 2" key="1">
    <citation type="submission" date="2017-07" db="EMBL/GenBank/DDBJ databases">
        <title>Leptospira spp. isolated from tropical soils.</title>
        <authorList>
            <person name="Thibeaux R."/>
            <person name="Iraola G."/>
            <person name="Ferres I."/>
            <person name="Bierque E."/>
            <person name="Girault D."/>
            <person name="Soupe-Gilbert M.-E."/>
            <person name="Picardeau M."/>
            <person name="Goarant C."/>
        </authorList>
    </citation>
    <scope>NUCLEOTIDE SEQUENCE [LARGE SCALE GENOMIC DNA]</scope>
    <source>
        <strain evidence="1 2">FH2-C-A2</strain>
    </source>
</reference>
<comment type="caution">
    <text evidence="1">The sequence shown here is derived from an EMBL/GenBank/DDBJ whole genome shotgun (WGS) entry which is preliminary data.</text>
</comment>
<organism evidence="1 2">
    <name type="scientific">Leptospira wolffii</name>
    <dbReference type="NCBI Taxonomy" id="409998"/>
    <lineage>
        <taxon>Bacteria</taxon>
        <taxon>Pseudomonadati</taxon>
        <taxon>Spirochaetota</taxon>
        <taxon>Spirochaetia</taxon>
        <taxon>Leptospirales</taxon>
        <taxon>Leptospiraceae</taxon>
        <taxon>Leptospira</taxon>
    </lineage>
</organism>
<dbReference type="RefSeq" id="WP_100759934.1">
    <property type="nucleotide sequence ID" value="NZ_NPDT01000008.1"/>
</dbReference>
<gene>
    <name evidence="1" type="ORF">CH371_16945</name>
</gene>
<accession>A0A2M9Z8Z5</accession>
<dbReference type="Proteomes" id="UP000231912">
    <property type="component" value="Unassembled WGS sequence"/>
</dbReference>
<evidence type="ECO:0000313" key="2">
    <source>
        <dbReference type="Proteomes" id="UP000231912"/>
    </source>
</evidence>
<dbReference type="EMBL" id="NPDT01000008">
    <property type="protein sequence ID" value="PJZ64802.1"/>
    <property type="molecule type" value="Genomic_DNA"/>
</dbReference>